<dbReference type="AlphaFoldDB" id="A0A1H6Q918"/>
<dbReference type="STRING" id="402734.SAMN05660918_0363"/>
<proteinExistence type="predicted"/>
<accession>A0A1H6Q918</accession>
<organism evidence="1 2">
    <name type="scientific">Flavobacterium terrigena</name>
    <dbReference type="NCBI Taxonomy" id="402734"/>
    <lineage>
        <taxon>Bacteria</taxon>
        <taxon>Pseudomonadati</taxon>
        <taxon>Bacteroidota</taxon>
        <taxon>Flavobacteriia</taxon>
        <taxon>Flavobacteriales</taxon>
        <taxon>Flavobacteriaceae</taxon>
        <taxon>Flavobacterium</taxon>
    </lineage>
</organism>
<keyword evidence="2" id="KW-1185">Reference proteome</keyword>
<name>A0A1H6Q918_9FLAO</name>
<evidence type="ECO:0000313" key="2">
    <source>
        <dbReference type="Proteomes" id="UP000199702"/>
    </source>
</evidence>
<gene>
    <name evidence="1" type="ORF">SAMN05660918_0363</name>
</gene>
<evidence type="ECO:0000313" key="1">
    <source>
        <dbReference type="EMBL" id="SEI40253.1"/>
    </source>
</evidence>
<sequence>MKLNREWHKSHKMPKNPTLEQRIDWHIEHSKNCNCRKIPTNLIEKIQNNSSLPLLLPRFDK</sequence>
<reference evidence="2" key="1">
    <citation type="submission" date="2016-10" db="EMBL/GenBank/DDBJ databases">
        <authorList>
            <person name="Varghese N."/>
            <person name="Submissions S."/>
        </authorList>
    </citation>
    <scope>NUCLEOTIDE SEQUENCE [LARGE SCALE GENOMIC DNA]</scope>
    <source>
        <strain evidence="2">DSM 17934</strain>
    </source>
</reference>
<dbReference type="Proteomes" id="UP000199702">
    <property type="component" value="Unassembled WGS sequence"/>
</dbReference>
<dbReference type="EMBL" id="FNYA01000001">
    <property type="protein sequence ID" value="SEI40253.1"/>
    <property type="molecule type" value="Genomic_DNA"/>
</dbReference>
<protein>
    <submittedName>
        <fullName evidence="1">Uncharacterized protein</fullName>
    </submittedName>
</protein>
<dbReference type="OrthoDB" id="7950859at2"/>